<sequence length="53" mass="5671">MPSGPMALLVFGLCTLFGTSLSLISVSEKIFSGLLFQPINNLLFGKTPNKLTI</sequence>
<accession>A0A0E9QG45</accession>
<dbReference type="EMBL" id="GBXM01090576">
    <property type="protein sequence ID" value="JAH18001.1"/>
    <property type="molecule type" value="Transcribed_RNA"/>
</dbReference>
<dbReference type="EMBL" id="GBXM01096444">
    <property type="protein sequence ID" value="JAH12133.1"/>
    <property type="molecule type" value="Transcribed_RNA"/>
</dbReference>
<dbReference type="EMBL" id="GBXM01090049">
    <property type="protein sequence ID" value="JAH18528.1"/>
    <property type="molecule type" value="Transcribed_RNA"/>
</dbReference>
<dbReference type="EMBL" id="GBXM01098652">
    <property type="protein sequence ID" value="JAH09925.1"/>
    <property type="molecule type" value="Transcribed_RNA"/>
</dbReference>
<dbReference type="EMBL" id="GBXM01103290">
    <property type="protein sequence ID" value="JAH05287.1"/>
    <property type="molecule type" value="Transcribed_RNA"/>
</dbReference>
<dbReference type="EMBL" id="GBXM01096209">
    <property type="protein sequence ID" value="JAH12368.1"/>
    <property type="molecule type" value="Transcribed_RNA"/>
</dbReference>
<name>A0A0E9QG45_ANGAN</name>
<dbReference type="EMBL" id="GBXM01092833">
    <property type="protein sequence ID" value="JAH15744.1"/>
    <property type="molecule type" value="Transcribed_RNA"/>
</dbReference>
<reference evidence="1" key="1">
    <citation type="submission" date="2014-11" db="EMBL/GenBank/DDBJ databases">
        <authorList>
            <person name="Amaro Gonzalez C."/>
        </authorList>
    </citation>
    <scope>NUCLEOTIDE SEQUENCE</scope>
</reference>
<dbReference type="AlphaFoldDB" id="A0A0E9QG45"/>
<dbReference type="EMBL" id="GBXM01095184">
    <property type="protein sequence ID" value="JAH13393.1"/>
    <property type="molecule type" value="Transcribed_RNA"/>
</dbReference>
<reference evidence="1" key="2">
    <citation type="journal article" date="2015" name="Fish Shellfish Immunol.">
        <title>Early steps in the European eel (Anguilla anguilla)-Vibrio vulnificus interaction in the gills: Role of the RtxA13 toxin.</title>
        <authorList>
            <person name="Callol A."/>
            <person name="Pajuelo D."/>
            <person name="Ebbesson L."/>
            <person name="Teles M."/>
            <person name="MacKenzie S."/>
            <person name="Amaro C."/>
        </authorList>
    </citation>
    <scope>NUCLEOTIDE SEQUENCE</scope>
</reference>
<proteinExistence type="predicted"/>
<protein>
    <submittedName>
        <fullName evidence="1">Uncharacterized protein</fullName>
    </submittedName>
</protein>
<organism evidence="1">
    <name type="scientific">Anguilla anguilla</name>
    <name type="common">European freshwater eel</name>
    <name type="synonym">Muraena anguilla</name>
    <dbReference type="NCBI Taxonomy" id="7936"/>
    <lineage>
        <taxon>Eukaryota</taxon>
        <taxon>Metazoa</taxon>
        <taxon>Chordata</taxon>
        <taxon>Craniata</taxon>
        <taxon>Vertebrata</taxon>
        <taxon>Euteleostomi</taxon>
        <taxon>Actinopterygii</taxon>
        <taxon>Neopterygii</taxon>
        <taxon>Teleostei</taxon>
        <taxon>Anguilliformes</taxon>
        <taxon>Anguillidae</taxon>
        <taxon>Anguilla</taxon>
    </lineage>
</organism>
<dbReference type="EMBL" id="GBXM01089195">
    <property type="protein sequence ID" value="JAH19382.1"/>
    <property type="molecule type" value="Transcribed_RNA"/>
</dbReference>
<evidence type="ECO:0000313" key="1">
    <source>
        <dbReference type="EMBL" id="JAH15744.1"/>
    </source>
</evidence>